<evidence type="ECO:0000256" key="1">
    <source>
        <dbReference type="ARBA" id="ARBA00005289"/>
    </source>
</evidence>
<comment type="cofactor">
    <cofactor evidence="17">
        <name>Mg(2+)</name>
        <dbReference type="ChEBI" id="CHEBI:18420"/>
    </cofactor>
</comment>
<dbReference type="STRING" id="1764295.A0A5B8MYE8"/>
<keyword evidence="4" id="KW-0997">Cell inner membrane</keyword>
<evidence type="ECO:0000256" key="7">
    <source>
        <dbReference type="ARBA" id="ARBA00022801"/>
    </source>
</evidence>
<dbReference type="InterPro" id="IPR006240">
    <property type="entry name" value="CysQ"/>
</dbReference>
<dbReference type="CDD" id="cd01638">
    <property type="entry name" value="CysQ"/>
    <property type="match status" value="1"/>
</dbReference>
<dbReference type="Pfam" id="PF00459">
    <property type="entry name" value="Inositol_P"/>
    <property type="match status" value="1"/>
</dbReference>
<dbReference type="Proteomes" id="UP000316726">
    <property type="component" value="Chromosome 18"/>
</dbReference>
<comment type="similarity">
    <text evidence="1">Belongs to the inositol monophosphatase superfamily. CysQ family.</text>
</comment>
<reference evidence="18 19" key="1">
    <citation type="submission" date="2018-07" db="EMBL/GenBank/DDBJ databases">
        <title>The complete nuclear genome of the prasinophyte Chloropicon primus (CCMP1205).</title>
        <authorList>
            <person name="Pombert J.-F."/>
            <person name="Otis C."/>
            <person name="Turmel M."/>
            <person name="Lemieux C."/>
        </authorList>
    </citation>
    <scope>NUCLEOTIDE SEQUENCE [LARGE SCALE GENOMIC DNA]</scope>
    <source>
        <strain evidence="18 19">CCMP1205</strain>
    </source>
</reference>
<dbReference type="PROSITE" id="PS00630">
    <property type="entry name" value="IMP_2"/>
    <property type="match status" value="1"/>
</dbReference>
<dbReference type="HAMAP" id="MF_02095">
    <property type="entry name" value="CysQ"/>
    <property type="match status" value="1"/>
</dbReference>
<dbReference type="PANTHER" id="PTHR43028">
    <property type="entry name" value="3'(2'),5'-BISPHOSPHATE NUCLEOTIDASE 1"/>
    <property type="match status" value="1"/>
</dbReference>
<dbReference type="PANTHER" id="PTHR43028:SF5">
    <property type="entry name" value="3'(2'),5'-BISPHOSPHATE NUCLEOTIDASE 1"/>
    <property type="match status" value="1"/>
</dbReference>
<dbReference type="InterPro" id="IPR020550">
    <property type="entry name" value="Inositol_monophosphatase_CS"/>
</dbReference>
<evidence type="ECO:0000256" key="14">
    <source>
        <dbReference type="ARBA" id="ARBA00044519"/>
    </source>
</evidence>
<organism evidence="18 19">
    <name type="scientific">Chloropicon primus</name>
    <dbReference type="NCBI Taxonomy" id="1764295"/>
    <lineage>
        <taxon>Eukaryota</taxon>
        <taxon>Viridiplantae</taxon>
        <taxon>Chlorophyta</taxon>
        <taxon>Chloropicophyceae</taxon>
        <taxon>Chloropicales</taxon>
        <taxon>Chloropicaceae</taxon>
        <taxon>Chloropicon</taxon>
    </lineage>
</organism>
<feature type="binding site" evidence="17">
    <location>
        <position position="103"/>
    </location>
    <ligand>
        <name>Mg(2+)</name>
        <dbReference type="ChEBI" id="CHEBI:18420"/>
        <label>1</label>
        <note>catalytic</note>
    </ligand>
</feature>
<dbReference type="EC" id="3.1.3.7" evidence="2"/>
<keyword evidence="6 17" id="KW-0479">Metal-binding</keyword>
<evidence type="ECO:0000256" key="10">
    <source>
        <dbReference type="ARBA" id="ARBA00040342"/>
    </source>
</evidence>
<protein>
    <recommendedName>
        <fullName evidence="10">3'(2'),5'-bisphosphate nucleotidase 1</fullName>
        <ecNumber evidence="14">3.1.3.57</ecNumber>
        <ecNumber evidence="2">3.1.3.7</ecNumber>
    </recommendedName>
    <alternativeName>
        <fullName evidence="15">3'-phosphoadenosine 5'-phosphate phosphatase</fullName>
    </alternativeName>
    <alternativeName>
        <fullName evidence="11">Bisphosphate 3'-nucleotidase 1</fullName>
    </alternativeName>
    <alternativeName>
        <fullName evidence="16">Inositol-polyphosphate 1-phosphatase</fullName>
    </alternativeName>
</protein>
<evidence type="ECO:0000256" key="13">
    <source>
        <dbReference type="ARBA" id="ARBA00044478"/>
    </source>
</evidence>
<dbReference type="GO" id="GO:0046854">
    <property type="term" value="P:phosphatidylinositol phosphate biosynthetic process"/>
    <property type="evidence" value="ECO:0007669"/>
    <property type="project" value="InterPro"/>
</dbReference>
<dbReference type="NCBIfam" id="TIGR01331">
    <property type="entry name" value="bisphos_cysQ"/>
    <property type="match status" value="1"/>
</dbReference>
<dbReference type="GO" id="GO:0004441">
    <property type="term" value="F:inositol-1,4-bisphosphate 1-phosphatase activity"/>
    <property type="evidence" value="ECO:0007669"/>
    <property type="project" value="UniProtKB-EC"/>
</dbReference>
<proteinExistence type="inferred from homology"/>
<gene>
    <name evidence="18" type="ORF">A3770_18p80850</name>
</gene>
<feature type="binding site" evidence="17">
    <location>
        <position position="105"/>
    </location>
    <ligand>
        <name>Mg(2+)</name>
        <dbReference type="ChEBI" id="CHEBI:18420"/>
        <label>1</label>
        <note>catalytic</note>
    </ligand>
</feature>
<evidence type="ECO:0000256" key="9">
    <source>
        <dbReference type="ARBA" id="ARBA00023136"/>
    </source>
</evidence>
<dbReference type="OrthoDB" id="10254945at2759"/>
<evidence type="ECO:0000256" key="5">
    <source>
        <dbReference type="ARBA" id="ARBA00022671"/>
    </source>
</evidence>
<comment type="catalytic activity">
    <reaction evidence="12">
        <text>1D-myo-inositol 1,3,4-trisphosphate + H2O = 1D-myo-inositol 3,4-bisphosphate + phosphate</text>
        <dbReference type="Rhea" id="RHEA:70319"/>
        <dbReference type="ChEBI" id="CHEBI:15377"/>
        <dbReference type="ChEBI" id="CHEBI:43474"/>
        <dbReference type="ChEBI" id="CHEBI:58414"/>
        <dbReference type="ChEBI" id="CHEBI:83241"/>
    </reaction>
    <physiologicalReaction direction="left-to-right" evidence="12">
        <dbReference type="Rhea" id="RHEA:70320"/>
    </physiologicalReaction>
</comment>
<keyword evidence="19" id="KW-1185">Reference proteome</keyword>
<dbReference type="EC" id="3.1.3.57" evidence="14"/>
<feature type="binding site" evidence="17">
    <location>
        <position position="106"/>
    </location>
    <ligand>
        <name>Mg(2+)</name>
        <dbReference type="ChEBI" id="CHEBI:18420"/>
        <label>1</label>
        <note>catalytic</note>
    </ligand>
</feature>
<dbReference type="GO" id="GO:0000287">
    <property type="term" value="F:magnesium ion binding"/>
    <property type="evidence" value="ECO:0007669"/>
    <property type="project" value="InterPro"/>
</dbReference>
<dbReference type="GO" id="GO:0006790">
    <property type="term" value="P:sulfur compound metabolic process"/>
    <property type="evidence" value="ECO:0007669"/>
    <property type="project" value="InterPro"/>
</dbReference>
<keyword evidence="7" id="KW-0378">Hydrolase</keyword>
<evidence type="ECO:0000256" key="3">
    <source>
        <dbReference type="ARBA" id="ARBA00022475"/>
    </source>
</evidence>
<dbReference type="InterPro" id="IPR050725">
    <property type="entry name" value="CysQ/Inositol_MonoPase"/>
</dbReference>
<dbReference type="GO" id="GO:0008441">
    <property type="term" value="F:3'(2'),5'-bisphosphate nucleotidase activity"/>
    <property type="evidence" value="ECO:0007669"/>
    <property type="project" value="UniProtKB-EC"/>
</dbReference>
<dbReference type="PROSITE" id="PS00629">
    <property type="entry name" value="IMP_1"/>
    <property type="match status" value="1"/>
</dbReference>
<keyword evidence="9" id="KW-0472">Membrane</keyword>
<feature type="binding site" evidence="17">
    <location>
        <position position="83"/>
    </location>
    <ligand>
        <name>Mg(2+)</name>
        <dbReference type="ChEBI" id="CHEBI:18420"/>
        <label>1</label>
        <note>catalytic</note>
    </ligand>
</feature>
<comment type="catalytic activity">
    <reaction evidence="13">
        <text>1D-myo-inositol 1,4-bisphosphate + H2O = 1D-myo-inositol 4-phosphate + phosphate</text>
        <dbReference type="Rhea" id="RHEA:15553"/>
        <dbReference type="ChEBI" id="CHEBI:15377"/>
        <dbReference type="ChEBI" id="CHEBI:43474"/>
        <dbReference type="ChEBI" id="CHEBI:58282"/>
        <dbReference type="ChEBI" id="CHEBI:58469"/>
        <dbReference type="EC" id="3.1.3.57"/>
    </reaction>
    <physiologicalReaction direction="left-to-right" evidence="13">
        <dbReference type="Rhea" id="RHEA:15554"/>
    </physiologicalReaction>
</comment>
<feature type="binding site" evidence="17">
    <location>
        <position position="231"/>
    </location>
    <ligand>
        <name>Mg(2+)</name>
        <dbReference type="ChEBI" id="CHEBI:18420"/>
        <label>1</label>
        <note>catalytic</note>
    </ligand>
</feature>
<evidence type="ECO:0000256" key="15">
    <source>
        <dbReference type="ARBA" id="ARBA00044544"/>
    </source>
</evidence>
<evidence type="ECO:0000256" key="6">
    <source>
        <dbReference type="ARBA" id="ARBA00022723"/>
    </source>
</evidence>
<dbReference type="InterPro" id="IPR020583">
    <property type="entry name" value="Inositol_monoP_metal-BS"/>
</dbReference>
<dbReference type="Gene3D" id="3.40.190.80">
    <property type="match status" value="1"/>
</dbReference>
<evidence type="ECO:0000256" key="8">
    <source>
        <dbReference type="ARBA" id="ARBA00022842"/>
    </source>
</evidence>
<dbReference type="SUPFAM" id="SSF56655">
    <property type="entry name" value="Carbohydrate phosphatase"/>
    <property type="match status" value="1"/>
</dbReference>
<evidence type="ECO:0000313" key="19">
    <source>
        <dbReference type="Proteomes" id="UP000316726"/>
    </source>
</evidence>
<keyword evidence="3" id="KW-1003">Cell membrane</keyword>
<dbReference type="Gene3D" id="3.30.540.10">
    <property type="entry name" value="Fructose-1,6-Bisphosphatase, subunit A, domain 1"/>
    <property type="match status" value="1"/>
</dbReference>
<evidence type="ECO:0000256" key="11">
    <source>
        <dbReference type="ARBA" id="ARBA00041815"/>
    </source>
</evidence>
<evidence type="ECO:0000256" key="17">
    <source>
        <dbReference type="PIRSR" id="PIRSR600760-2"/>
    </source>
</evidence>
<dbReference type="EMBL" id="CP031051">
    <property type="protein sequence ID" value="QDZ25567.1"/>
    <property type="molecule type" value="Genomic_DNA"/>
</dbReference>
<dbReference type="AlphaFoldDB" id="A0A5B8MYE8"/>
<evidence type="ECO:0000256" key="4">
    <source>
        <dbReference type="ARBA" id="ARBA00022519"/>
    </source>
</evidence>
<evidence type="ECO:0000313" key="18">
    <source>
        <dbReference type="EMBL" id="QDZ25567.1"/>
    </source>
</evidence>
<sequence length="293" mass="32866">MRDLREGNVGLEDFPYVLDAEYLVEVARKAGDAVMEVYGESEEDWGVQKKGDESPVTKADLKANKVICDMLVSAYPSVPITSEENKKVDWETRKDYLYSWNIDPLDGTKEFIKRNGQFAVNIALVKRQEAVVGLVQVPVTGRTYWAAKGKGSYVRTASGEETRLQCKAFREDAAGLGIIVSRRHMSKETEDFISRYDSPVFTQMGSSLKFTKIAENEAHIYPRMAPTCEWDTAAPHVVLSEAGGEVLQCGLCTSSGELLEDWKEVLVKQVPVVYNKENDLNPFFVAYGKRIKD</sequence>
<dbReference type="PRINTS" id="PR00377">
    <property type="entry name" value="IMPHPHTASES"/>
</dbReference>
<evidence type="ECO:0000256" key="16">
    <source>
        <dbReference type="ARBA" id="ARBA00044554"/>
    </source>
</evidence>
<keyword evidence="5" id="KW-0452">Lithium</keyword>
<evidence type="ECO:0000256" key="12">
    <source>
        <dbReference type="ARBA" id="ARBA00044465"/>
    </source>
</evidence>
<accession>A0A5B8MYE8</accession>
<name>A0A5B8MYE8_9CHLO</name>
<dbReference type="InterPro" id="IPR000760">
    <property type="entry name" value="Inositol_monophosphatase-like"/>
</dbReference>
<keyword evidence="8 17" id="KW-0460">Magnesium</keyword>
<evidence type="ECO:0000256" key="2">
    <source>
        <dbReference type="ARBA" id="ARBA00012633"/>
    </source>
</evidence>